<evidence type="ECO:0000256" key="6">
    <source>
        <dbReference type="ARBA" id="ARBA00023320"/>
    </source>
</evidence>
<dbReference type="GO" id="GO:0005576">
    <property type="term" value="C:extracellular region"/>
    <property type="evidence" value="ECO:0007669"/>
    <property type="project" value="UniProtKB-SubCell"/>
</dbReference>
<keyword evidence="9" id="KW-1185">Reference proteome</keyword>
<reference evidence="8" key="2">
    <citation type="submission" date="2022-06" db="UniProtKB">
        <authorList>
            <consortium name="EnsemblMetazoa"/>
        </authorList>
    </citation>
    <scope>IDENTIFICATION</scope>
    <source>
        <strain evidence="8">DF5081</strain>
    </source>
</reference>
<evidence type="ECO:0000256" key="3">
    <source>
        <dbReference type="ARBA" id="ARBA00022525"/>
    </source>
</evidence>
<feature type="chain" id="PRO_5035732678" evidence="7">
    <location>
        <begin position="25"/>
        <end position="93"/>
    </location>
</feature>
<evidence type="ECO:0000256" key="1">
    <source>
        <dbReference type="ARBA" id="ARBA00004613"/>
    </source>
</evidence>
<comment type="similarity">
    <text evidence="2">Belongs to the FARP (FMRFamide related peptide) family.</text>
</comment>
<evidence type="ECO:0000256" key="2">
    <source>
        <dbReference type="ARBA" id="ARBA00006356"/>
    </source>
</evidence>
<feature type="signal peptide" evidence="7">
    <location>
        <begin position="1"/>
        <end position="24"/>
    </location>
</feature>
<dbReference type="AlphaFoldDB" id="A0A8R1DQH8"/>
<keyword evidence="3" id="KW-0964">Secreted</keyword>
<accession>A0A8R1DQH8</accession>
<dbReference type="EnsemblMetazoa" id="CJA09174.1">
    <property type="protein sequence ID" value="CJA09174.1"/>
    <property type="gene ID" value="WBGene00128379"/>
</dbReference>
<organism evidence="8 9">
    <name type="scientific">Caenorhabditis japonica</name>
    <dbReference type="NCBI Taxonomy" id="281687"/>
    <lineage>
        <taxon>Eukaryota</taxon>
        <taxon>Metazoa</taxon>
        <taxon>Ecdysozoa</taxon>
        <taxon>Nematoda</taxon>
        <taxon>Chromadorea</taxon>
        <taxon>Rhabditida</taxon>
        <taxon>Rhabditina</taxon>
        <taxon>Rhabditomorpha</taxon>
        <taxon>Rhabditoidea</taxon>
        <taxon>Rhabditidae</taxon>
        <taxon>Peloderinae</taxon>
        <taxon>Caenorhabditis</taxon>
    </lineage>
</organism>
<dbReference type="GO" id="GO:0007218">
    <property type="term" value="P:neuropeptide signaling pathway"/>
    <property type="evidence" value="ECO:0007669"/>
    <property type="project" value="UniProtKB-KW"/>
</dbReference>
<dbReference type="InterPro" id="IPR002544">
    <property type="entry name" value="FMRFamid-related_peptide-like"/>
</dbReference>
<keyword evidence="6" id="KW-0527">Neuropeptide</keyword>
<evidence type="ECO:0000256" key="7">
    <source>
        <dbReference type="SAM" id="SignalP"/>
    </source>
</evidence>
<evidence type="ECO:0000313" key="8">
    <source>
        <dbReference type="EnsemblMetazoa" id="CJA09174.1"/>
    </source>
</evidence>
<keyword evidence="7" id="KW-0732">Signal</keyword>
<sequence>MSSRSTTIAFLFIATLLVFQCVSAQSAEEADYMADKYERIARAPKPKFIRFGRAGAKFIRFGRAGPSTWEDGFQVPSANDLYVKRGAKFIRFG</sequence>
<proteinExistence type="inferred from homology"/>
<reference evidence="9" key="1">
    <citation type="submission" date="2010-08" db="EMBL/GenBank/DDBJ databases">
        <authorList>
            <consortium name="Caenorhabditis japonica Sequencing Consortium"/>
            <person name="Wilson R.K."/>
        </authorList>
    </citation>
    <scope>NUCLEOTIDE SEQUENCE [LARGE SCALE GENOMIC DNA]</scope>
    <source>
        <strain evidence="9">DF5081</strain>
    </source>
</reference>
<dbReference type="Proteomes" id="UP000005237">
    <property type="component" value="Unassembled WGS sequence"/>
</dbReference>
<evidence type="ECO:0000313" key="9">
    <source>
        <dbReference type="Proteomes" id="UP000005237"/>
    </source>
</evidence>
<keyword evidence="5" id="KW-0027">Amidation</keyword>
<comment type="subcellular location">
    <subcellularLocation>
        <location evidence="1">Secreted</location>
    </subcellularLocation>
</comment>
<dbReference type="Pfam" id="PF01581">
    <property type="entry name" value="FARP"/>
    <property type="match status" value="1"/>
</dbReference>
<evidence type="ECO:0000256" key="5">
    <source>
        <dbReference type="ARBA" id="ARBA00022815"/>
    </source>
</evidence>
<keyword evidence="4" id="KW-0165">Cleavage on pair of basic residues</keyword>
<evidence type="ECO:0000256" key="4">
    <source>
        <dbReference type="ARBA" id="ARBA00022685"/>
    </source>
</evidence>
<protein>
    <submittedName>
        <fullName evidence="8">Uncharacterized protein</fullName>
    </submittedName>
</protein>
<dbReference type="OMA" id="FQCVSAQ"/>
<name>A0A8R1DQH8_CAEJA</name>